<organism evidence="1 2">
    <name type="scientific">Araneus ventricosus</name>
    <name type="common">Orbweaver spider</name>
    <name type="synonym">Epeira ventricosa</name>
    <dbReference type="NCBI Taxonomy" id="182803"/>
    <lineage>
        <taxon>Eukaryota</taxon>
        <taxon>Metazoa</taxon>
        <taxon>Ecdysozoa</taxon>
        <taxon>Arthropoda</taxon>
        <taxon>Chelicerata</taxon>
        <taxon>Arachnida</taxon>
        <taxon>Araneae</taxon>
        <taxon>Araneomorphae</taxon>
        <taxon>Entelegynae</taxon>
        <taxon>Araneoidea</taxon>
        <taxon>Araneidae</taxon>
        <taxon>Araneus</taxon>
    </lineage>
</organism>
<evidence type="ECO:0000313" key="2">
    <source>
        <dbReference type="Proteomes" id="UP000499080"/>
    </source>
</evidence>
<sequence>MIIETSGVVQPIPTLSIISSLGFLATLDNLELLKNKSDLVLICGERLSARRIFKGKWSMFVFASQSDQRELFFAKAYTGLSINVRLTRAILC</sequence>
<gene>
    <name evidence="1" type="ORF">AVEN_198204_1</name>
</gene>
<evidence type="ECO:0000313" key="1">
    <source>
        <dbReference type="EMBL" id="GBM23973.1"/>
    </source>
</evidence>
<keyword evidence="2" id="KW-1185">Reference proteome</keyword>
<dbReference type="EMBL" id="BGPR01000507">
    <property type="protein sequence ID" value="GBM23973.1"/>
    <property type="molecule type" value="Genomic_DNA"/>
</dbReference>
<dbReference type="AlphaFoldDB" id="A0A4Y2E470"/>
<accession>A0A4Y2E470</accession>
<proteinExistence type="predicted"/>
<dbReference type="Proteomes" id="UP000499080">
    <property type="component" value="Unassembled WGS sequence"/>
</dbReference>
<protein>
    <submittedName>
        <fullName evidence="1">Uncharacterized protein</fullName>
    </submittedName>
</protein>
<name>A0A4Y2E470_ARAVE</name>
<comment type="caution">
    <text evidence="1">The sequence shown here is derived from an EMBL/GenBank/DDBJ whole genome shotgun (WGS) entry which is preliminary data.</text>
</comment>
<reference evidence="1 2" key="1">
    <citation type="journal article" date="2019" name="Sci. Rep.">
        <title>Orb-weaving spider Araneus ventricosus genome elucidates the spidroin gene catalogue.</title>
        <authorList>
            <person name="Kono N."/>
            <person name="Nakamura H."/>
            <person name="Ohtoshi R."/>
            <person name="Moran D.A.P."/>
            <person name="Shinohara A."/>
            <person name="Yoshida Y."/>
            <person name="Fujiwara M."/>
            <person name="Mori M."/>
            <person name="Tomita M."/>
            <person name="Arakawa K."/>
        </authorList>
    </citation>
    <scope>NUCLEOTIDE SEQUENCE [LARGE SCALE GENOMIC DNA]</scope>
</reference>